<dbReference type="SMART" id="SM00950">
    <property type="entry name" value="Piwi"/>
    <property type="match status" value="1"/>
</dbReference>
<evidence type="ECO:0008006" key="7">
    <source>
        <dbReference type="Google" id="ProtNLM"/>
    </source>
</evidence>
<dbReference type="GO" id="GO:0003723">
    <property type="term" value="F:RNA binding"/>
    <property type="evidence" value="ECO:0007669"/>
    <property type="project" value="InterPro"/>
</dbReference>
<dbReference type="PANTHER" id="PTHR22891">
    <property type="entry name" value="EUKARYOTIC TRANSLATION INITIATION FACTOR 2C"/>
    <property type="match status" value="1"/>
</dbReference>
<gene>
    <name evidence="4" type="ORF">Pmani_009143</name>
    <name evidence="5" type="ORF">Pmani_009144</name>
</gene>
<feature type="domain" description="Piwi" evidence="3">
    <location>
        <begin position="520"/>
        <end position="820"/>
    </location>
</feature>
<feature type="domain" description="PAZ" evidence="2">
    <location>
        <begin position="239"/>
        <end position="357"/>
    </location>
</feature>
<evidence type="ECO:0000313" key="5">
    <source>
        <dbReference type="EMBL" id="KAK4319942.1"/>
    </source>
</evidence>
<dbReference type="SMART" id="SM01163">
    <property type="entry name" value="DUF1785"/>
    <property type="match status" value="1"/>
</dbReference>
<comment type="caution">
    <text evidence="5">The sequence shown here is derived from an EMBL/GenBank/DDBJ whole genome shotgun (WGS) entry which is preliminary data.</text>
</comment>
<dbReference type="InterPro" id="IPR032474">
    <property type="entry name" value="Argonaute_N"/>
</dbReference>
<keyword evidence="6" id="KW-1185">Reference proteome</keyword>
<dbReference type="InterPro" id="IPR003100">
    <property type="entry name" value="PAZ_dom"/>
</dbReference>
<dbReference type="SUPFAM" id="SSF53098">
    <property type="entry name" value="Ribonuclease H-like"/>
    <property type="match status" value="1"/>
</dbReference>
<dbReference type="SMART" id="SM00949">
    <property type="entry name" value="PAZ"/>
    <property type="match status" value="1"/>
</dbReference>
<dbReference type="Gene3D" id="3.30.420.10">
    <property type="entry name" value="Ribonuclease H-like superfamily/Ribonuclease H"/>
    <property type="match status" value="1"/>
</dbReference>
<evidence type="ECO:0000313" key="4">
    <source>
        <dbReference type="EMBL" id="KAK4319941.1"/>
    </source>
</evidence>
<dbReference type="AlphaFoldDB" id="A0AAE1Q6Z4"/>
<evidence type="ECO:0000259" key="2">
    <source>
        <dbReference type="PROSITE" id="PS50821"/>
    </source>
</evidence>
<dbReference type="CDD" id="cd04657">
    <property type="entry name" value="Piwi_ago-like"/>
    <property type="match status" value="1"/>
</dbReference>
<dbReference type="CDD" id="cd02846">
    <property type="entry name" value="PAZ_argonaute_like"/>
    <property type="match status" value="1"/>
</dbReference>
<dbReference type="InterPro" id="IPR003165">
    <property type="entry name" value="Piwi"/>
</dbReference>
<dbReference type="Pfam" id="PF16487">
    <property type="entry name" value="ArgoMid"/>
    <property type="match status" value="1"/>
</dbReference>
<reference evidence="5" key="1">
    <citation type="submission" date="2023-11" db="EMBL/GenBank/DDBJ databases">
        <title>Genome assemblies of two species of porcelain crab, Petrolisthes cinctipes and Petrolisthes manimaculis (Anomura: Porcellanidae).</title>
        <authorList>
            <person name="Angst P."/>
        </authorList>
    </citation>
    <scope>NUCLEOTIDE SEQUENCE</scope>
    <source>
        <strain evidence="5">PB745_02</strain>
        <tissue evidence="5">Gill</tissue>
    </source>
</reference>
<dbReference type="SUPFAM" id="SSF101690">
    <property type="entry name" value="PAZ domain"/>
    <property type="match status" value="1"/>
</dbReference>
<dbReference type="EMBL" id="JAWZYT010000706">
    <property type="protein sequence ID" value="KAK4319941.1"/>
    <property type="molecule type" value="Genomic_DNA"/>
</dbReference>
<dbReference type="PROSITE" id="PS50821">
    <property type="entry name" value="PAZ"/>
    <property type="match status" value="1"/>
</dbReference>
<dbReference type="Gene3D" id="3.40.50.2300">
    <property type="match status" value="1"/>
</dbReference>
<dbReference type="Pfam" id="PF16486">
    <property type="entry name" value="ArgoN"/>
    <property type="match status" value="1"/>
</dbReference>
<comment type="similarity">
    <text evidence="1">Belongs to the argonaute family.</text>
</comment>
<dbReference type="InterPro" id="IPR032473">
    <property type="entry name" value="Argonaute_Mid_dom"/>
</dbReference>
<dbReference type="InterPro" id="IPR014811">
    <property type="entry name" value="ArgoL1"/>
</dbReference>
<dbReference type="InterPro" id="IPR036085">
    <property type="entry name" value="PAZ_dom_sf"/>
</dbReference>
<sequence>MFWKILTEKPELPSREMGDNGTIGKRIPLKVNFFPVEMKNPYKTLIHFDVNFKELYKGKPQDVQLSKNKQQLIFENMRQSYPRVFENAFIAFDGERNAYSVQSASPVFEEDAPRVFEVSVANGRSRTNKFLVSMKMVNMENLHTLLKALQDTSSQRKLPLNIMHMLEVLFLYSPTLSFEKISRNSFFGLNGELGPSMDIGGGKEIMVGFFESLRPVGWKKNNIFLNIDVAHAAYYKVQSVLDFMVEVLGCCEEDFQRGLNPQKQNRLKRELKNMKIQVTHTDVPRIYKVQDVSSQGANRQCFPFVTDDGDTIDNYSVASYFRDRYGKLLKYPRLNCLKVGPVKKNIFLPIEYCKIAKGQKVTKKLNDRETANFIRRTAMKPSERLGIISNMIMAQRFGNDPILQALEFNVSDQPVNLDGRVLPAPNLLMGQEEFKPELGVWNCAHTTFYHPAELSEWAIVNYDERYVQENGLWRFFELLQNLAMERGMHVRPPVFVGNKKDPNPEKDFEQIKLQHTNIQLIFVVLPQQGDLYSCVKKVGDLDKKIITQCVKGVNVNKCAQSTIGNILLKINAKLGGINNVLGINSQPIFFKKPVMLMGADVNHPSAQDKTSPSLAAVVASIDCYAAKYATEIRYQQHRTEMIQDLKGMTKNLLKAFFTSTKRKPERIIIYRDGVSESQFLEALSFELQAMRQACMELEEGYEPGMTFLVVQKRHHTRFFCHERDGVGKSRNIPPGTIVDTQVTHPTEKDFYLYSHQGIQGTSRPTHYHLLWDDNDMTMDQLEMMTYAMCHLYSRCSRSVSIPTPTYYAHLAAFRAKVHLQELWNRGNSSTAGEQESALIQRGITSKMYYV</sequence>
<dbReference type="Pfam" id="PF02170">
    <property type="entry name" value="PAZ"/>
    <property type="match status" value="1"/>
</dbReference>
<dbReference type="Proteomes" id="UP001292094">
    <property type="component" value="Unassembled WGS sequence"/>
</dbReference>
<dbReference type="InterPro" id="IPR012337">
    <property type="entry name" value="RNaseH-like_sf"/>
</dbReference>
<dbReference type="InterPro" id="IPR036397">
    <property type="entry name" value="RNaseH_sf"/>
</dbReference>
<dbReference type="Pfam" id="PF08699">
    <property type="entry name" value="ArgoL1"/>
    <property type="match status" value="1"/>
</dbReference>
<proteinExistence type="inferred from homology"/>
<accession>A0AAE1Q6Z4</accession>
<dbReference type="PROSITE" id="PS50822">
    <property type="entry name" value="PIWI"/>
    <property type="match status" value="1"/>
</dbReference>
<organism evidence="5 6">
    <name type="scientific">Petrolisthes manimaculis</name>
    <dbReference type="NCBI Taxonomy" id="1843537"/>
    <lineage>
        <taxon>Eukaryota</taxon>
        <taxon>Metazoa</taxon>
        <taxon>Ecdysozoa</taxon>
        <taxon>Arthropoda</taxon>
        <taxon>Crustacea</taxon>
        <taxon>Multicrustacea</taxon>
        <taxon>Malacostraca</taxon>
        <taxon>Eumalacostraca</taxon>
        <taxon>Eucarida</taxon>
        <taxon>Decapoda</taxon>
        <taxon>Pleocyemata</taxon>
        <taxon>Anomura</taxon>
        <taxon>Galatheoidea</taxon>
        <taxon>Porcellanidae</taxon>
        <taxon>Petrolisthes</taxon>
    </lineage>
</organism>
<dbReference type="Gene3D" id="2.170.260.10">
    <property type="entry name" value="paz domain"/>
    <property type="match status" value="1"/>
</dbReference>
<dbReference type="GO" id="GO:0034587">
    <property type="term" value="P:piRNA processing"/>
    <property type="evidence" value="ECO:0007669"/>
    <property type="project" value="UniProtKB-ARBA"/>
</dbReference>
<evidence type="ECO:0000313" key="6">
    <source>
        <dbReference type="Proteomes" id="UP001292094"/>
    </source>
</evidence>
<name>A0AAE1Q6Z4_9EUCA</name>
<protein>
    <recommendedName>
        <fullName evidence="7">Argonaute 2</fullName>
    </recommendedName>
</protein>
<dbReference type="Pfam" id="PF02171">
    <property type="entry name" value="Piwi"/>
    <property type="match status" value="1"/>
</dbReference>
<evidence type="ECO:0000256" key="1">
    <source>
        <dbReference type="RuleBase" id="RU361178"/>
    </source>
</evidence>
<dbReference type="EMBL" id="JAWZYT010000706">
    <property type="protein sequence ID" value="KAK4319942.1"/>
    <property type="molecule type" value="Genomic_DNA"/>
</dbReference>
<evidence type="ECO:0000259" key="3">
    <source>
        <dbReference type="PROSITE" id="PS50822"/>
    </source>
</evidence>
<dbReference type="InterPro" id="IPR045246">
    <property type="entry name" value="Piwi_ago-like"/>
</dbReference>